<accession>A0A8X6SJ02</accession>
<name>A0A8X6SJ02_TRICX</name>
<evidence type="ECO:0000256" key="3">
    <source>
        <dbReference type="ARBA" id="ARBA00023149"/>
    </source>
</evidence>
<protein>
    <recommendedName>
        <fullName evidence="1">3',5'-cyclic-AMP phosphodiesterase</fullName>
        <ecNumber evidence="1">3.1.4.53</ecNumber>
    </recommendedName>
</protein>
<dbReference type="PANTHER" id="PTHR40141:SF2">
    <property type="entry name" value="3',5'-CYCLIC-AMP PHOSPHODIESTERASE"/>
    <property type="match status" value="1"/>
</dbReference>
<dbReference type="Pfam" id="PF18100">
    <property type="entry name" value="PDE4_UCR"/>
    <property type="match status" value="1"/>
</dbReference>
<comment type="caution">
    <text evidence="7">The sequence shown here is derived from an EMBL/GenBank/DDBJ whole genome shotgun (WGS) entry which is preliminary data.</text>
</comment>
<reference evidence="7" key="1">
    <citation type="submission" date="2020-08" db="EMBL/GenBank/DDBJ databases">
        <title>Multicomponent nature underlies the extraordinary mechanical properties of spider dragline silk.</title>
        <authorList>
            <person name="Kono N."/>
            <person name="Nakamura H."/>
            <person name="Mori M."/>
            <person name="Yoshida Y."/>
            <person name="Ohtoshi R."/>
            <person name="Malay A.D."/>
            <person name="Moran D.A.P."/>
            <person name="Tomita M."/>
            <person name="Numata K."/>
            <person name="Arakawa K."/>
        </authorList>
    </citation>
    <scope>NUCLEOTIDE SEQUENCE</scope>
</reference>
<feature type="region of interest" description="Disordered" evidence="4">
    <location>
        <begin position="93"/>
        <end position="113"/>
    </location>
</feature>
<keyword evidence="3" id="KW-0114">cAMP</keyword>
<evidence type="ECO:0000313" key="7">
    <source>
        <dbReference type="EMBL" id="GFY14261.1"/>
    </source>
</evidence>
<evidence type="ECO:0000256" key="4">
    <source>
        <dbReference type="SAM" id="MobiDB-lite"/>
    </source>
</evidence>
<dbReference type="PANTHER" id="PTHR40141">
    <property type="entry name" value="3',5'-CYCLIC-AMP PHOSPHODIESTERASE-RELATED"/>
    <property type="match status" value="1"/>
</dbReference>
<organism evidence="7 8">
    <name type="scientific">Trichonephila clavipes</name>
    <name type="common">Golden silk orbweaver</name>
    <name type="synonym">Nephila clavipes</name>
    <dbReference type="NCBI Taxonomy" id="2585209"/>
    <lineage>
        <taxon>Eukaryota</taxon>
        <taxon>Metazoa</taxon>
        <taxon>Ecdysozoa</taxon>
        <taxon>Arthropoda</taxon>
        <taxon>Chelicerata</taxon>
        <taxon>Arachnida</taxon>
        <taxon>Araneae</taxon>
        <taxon>Araneomorphae</taxon>
        <taxon>Entelegynae</taxon>
        <taxon>Araneoidea</taxon>
        <taxon>Nephilidae</taxon>
        <taxon>Trichonephila</taxon>
    </lineage>
</organism>
<dbReference type="EMBL" id="BMAU01021327">
    <property type="protein sequence ID" value="GFY14261.1"/>
    <property type="molecule type" value="Genomic_DNA"/>
</dbReference>
<dbReference type="EC" id="3.1.4.53" evidence="1"/>
<evidence type="ECO:0000256" key="5">
    <source>
        <dbReference type="SAM" id="SignalP"/>
    </source>
</evidence>
<keyword evidence="5" id="KW-0732">Signal</keyword>
<dbReference type="InterPro" id="IPR040844">
    <property type="entry name" value="PDE4_UCR"/>
</dbReference>
<evidence type="ECO:0000259" key="6">
    <source>
        <dbReference type="Pfam" id="PF18100"/>
    </source>
</evidence>
<evidence type="ECO:0000256" key="1">
    <source>
        <dbReference type="ARBA" id="ARBA00012276"/>
    </source>
</evidence>
<evidence type="ECO:0000256" key="2">
    <source>
        <dbReference type="ARBA" id="ARBA00022801"/>
    </source>
</evidence>
<gene>
    <name evidence="7" type="primary">dnc</name>
    <name evidence="7" type="ORF">TNCV_3614501</name>
</gene>
<feature type="chain" id="PRO_5036476321" description="3',5'-cyclic-AMP phosphodiesterase" evidence="5">
    <location>
        <begin position="17"/>
        <end position="147"/>
    </location>
</feature>
<feature type="domain" description="Phosphodiesterase 4 upstream conserved regions (UCR)" evidence="6">
    <location>
        <begin position="120"/>
        <end position="144"/>
    </location>
</feature>
<feature type="compositionally biased region" description="Polar residues" evidence="4">
    <location>
        <begin position="103"/>
        <end position="113"/>
    </location>
</feature>
<dbReference type="AlphaFoldDB" id="A0A8X6SJ02"/>
<proteinExistence type="predicted"/>
<dbReference type="GO" id="GO:0004115">
    <property type="term" value="F:3',5'-cyclic-AMP phosphodiesterase activity"/>
    <property type="evidence" value="ECO:0007669"/>
    <property type="project" value="UniProtKB-EC"/>
</dbReference>
<evidence type="ECO:0000313" key="8">
    <source>
        <dbReference type="Proteomes" id="UP000887159"/>
    </source>
</evidence>
<keyword evidence="2" id="KW-0378">Hydrolase</keyword>
<dbReference type="Proteomes" id="UP000887159">
    <property type="component" value="Unassembled WGS sequence"/>
</dbReference>
<feature type="signal peptide" evidence="5">
    <location>
        <begin position="1"/>
        <end position="16"/>
    </location>
</feature>
<sequence length="147" mass="16127">MAFVLGVKSFFTCTCSLSVSPARLLDCWGISLGQLCEDQDLVSDIIMRKGQIDLVFDVDDGSPQPRNLLDAASPSAGLLVQSFPQRRESFLYRSDHDMDASPKSASRHSSQGSETEELIVTPFAQILASLKIVRNNYISLTNVCPTK</sequence>
<keyword evidence="8" id="KW-1185">Reference proteome</keyword>